<name>A0A1L9MRF2_ASPTC</name>
<dbReference type="GO" id="GO:0030248">
    <property type="term" value="F:cellulose binding"/>
    <property type="evidence" value="ECO:0007669"/>
    <property type="project" value="UniProtKB-UniRule"/>
</dbReference>
<keyword evidence="10" id="KW-0119">Carbohydrate metabolism</keyword>
<keyword evidence="10" id="KW-0136">Cellulose degradation</keyword>
<evidence type="ECO:0000256" key="2">
    <source>
        <dbReference type="ARBA" id="ARBA00004613"/>
    </source>
</evidence>
<reference evidence="14" key="1">
    <citation type="journal article" date="2017" name="Genome Biol.">
        <title>Comparative genomics reveals high biological diversity and specific adaptations in the industrially and medically important fungal genus Aspergillus.</title>
        <authorList>
            <person name="de Vries R.P."/>
            <person name="Riley R."/>
            <person name="Wiebenga A."/>
            <person name="Aguilar-Osorio G."/>
            <person name="Amillis S."/>
            <person name="Uchima C.A."/>
            <person name="Anderluh G."/>
            <person name="Asadollahi M."/>
            <person name="Askin M."/>
            <person name="Barry K."/>
            <person name="Battaglia E."/>
            <person name="Bayram O."/>
            <person name="Benocci T."/>
            <person name="Braus-Stromeyer S.A."/>
            <person name="Caldana C."/>
            <person name="Canovas D."/>
            <person name="Cerqueira G.C."/>
            <person name="Chen F."/>
            <person name="Chen W."/>
            <person name="Choi C."/>
            <person name="Clum A."/>
            <person name="Dos Santos R.A."/>
            <person name="Damasio A.R."/>
            <person name="Diallinas G."/>
            <person name="Emri T."/>
            <person name="Fekete E."/>
            <person name="Flipphi M."/>
            <person name="Freyberg S."/>
            <person name="Gallo A."/>
            <person name="Gournas C."/>
            <person name="Habgood R."/>
            <person name="Hainaut M."/>
            <person name="Harispe M.L."/>
            <person name="Henrissat B."/>
            <person name="Hilden K.S."/>
            <person name="Hope R."/>
            <person name="Hossain A."/>
            <person name="Karabika E."/>
            <person name="Karaffa L."/>
            <person name="Karanyi Z."/>
            <person name="Krasevec N."/>
            <person name="Kuo A."/>
            <person name="Kusch H."/>
            <person name="LaButti K."/>
            <person name="Lagendijk E.L."/>
            <person name="Lapidus A."/>
            <person name="Levasseur A."/>
            <person name="Lindquist E."/>
            <person name="Lipzen A."/>
            <person name="Logrieco A.F."/>
            <person name="MacCabe A."/>
            <person name="Maekelae M.R."/>
            <person name="Malavazi I."/>
            <person name="Melin P."/>
            <person name="Meyer V."/>
            <person name="Mielnichuk N."/>
            <person name="Miskei M."/>
            <person name="Molnar A.P."/>
            <person name="Mule G."/>
            <person name="Ngan C.Y."/>
            <person name="Orejas M."/>
            <person name="Orosz E."/>
            <person name="Ouedraogo J.P."/>
            <person name="Overkamp K.M."/>
            <person name="Park H.-S."/>
            <person name="Perrone G."/>
            <person name="Piumi F."/>
            <person name="Punt P.J."/>
            <person name="Ram A.F."/>
            <person name="Ramon A."/>
            <person name="Rauscher S."/>
            <person name="Record E."/>
            <person name="Riano-Pachon D.M."/>
            <person name="Robert V."/>
            <person name="Roehrig J."/>
            <person name="Ruller R."/>
            <person name="Salamov A."/>
            <person name="Salih N.S."/>
            <person name="Samson R.A."/>
            <person name="Sandor E."/>
            <person name="Sanguinetti M."/>
            <person name="Schuetze T."/>
            <person name="Sepcic K."/>
            <person name="Shelest E."/>
            <person name="Sherlock G."/>
            <person name="Sophianopoulou V."/>
            <person name="Squina F.M."/>
            <person name="Sun H."/>
            <person name="Susca A."/>
            <person name="Todd R.B."/>
            <person name="Tsang A."/>
            <person name="Unkles S.E."/>
            <person name="van de Wiele N."/>
            <person name="van Rossen-Uffink D."/>
            <person name="Oliveira J.V."/>
            <person name="Vesth T.C."/>
            <person name="Visser J."/>
            <person name="Yu J.-H."/>
            <person name="Zhou M."/>
            <person name="Andersen M.R."/>
            <person name="Archer D.B."/>
            <person name="Baker S.E."/>
            <person name="Benoit I."/>
            <person name="Brakhage A.A."/>
            <person name="Braus G.H."/>
            <person name="Fischer R."/>
            <person name="Frisvad J.C."/>
            <person name="Goldman G.H."/>
            <person name="Houbraken J."/>
            <person name="Oakley B."/>
            <person name="Pocsi I."/>
            <person name="Scazzocchio C."/>
            <person name="Seiboth B."/>
            <person name="vanKuyk P.A."/>
            <person name="Wortman J."/>
            <person name="Dyer P.S."/>
            <person name="Grigoriev I.V."/>
        </authorList>
    </citation>
    <scope>NUCLEOTIDE SEQUENCE [LARGE SCALE GENOMIC DNA]</scope>
    <source>
        <strain evidence="14">CBS 134.48</strain>
    </source>
</reference>
<evidence type="ECO:0000256" key="4">
    <source>
        <dbReference type="ARBA" id="ARBA00022723"/>
    </source>
</evidence>
<protein>
    <recommendedName>
        <fullName evidence="10">AA9 family lytic polysaccharide monooxygenase</fullName>
        <ecNumber evidence="10">1.14.99.56</ecNumber>
    </recommendedName>
    <alternativeName>
        <fullName evidence="10">Endo-beta-1,4-glucanase</fullName>
    </alternativeName>
    <alternativeName>
        <fullName evidence="10">Glycosyl hydrolase 61 family protein</fullName>
    </alternativeName>
</protein>
<proteinExistence type="predicted"/>
<keyword evidence="4" id="KW-0479">Metal-binding</keyword>
<evidence type="ECO:0000256" key="8">
    <source>
        <dbReference type="ARBA" id="ARBA00023033"/>
    </source>
</evidence>
<feature type="chain" id="PRO_5012205645" description="AA9 family lytic polysaccharide monooxygenase" evidence="11">
    <location>
        <begin position="21"/>
        <end position="349"/>
    </location>
</feature>
<keyword evidence="9 10" id="KW-1015">Disulfide bond</keyword>
<dbReference type="InterPro" id="IPR049892">
    <property type="entry name" value="AA9"/>
</dbReference>
<evidence type="ECO:0000256" key="9">
    <source>
        <dbReference type="ARBA" id="ARBA00023157"/>
    </source>
</evidence>
<comment type="catalytic activity">
    <reaction evidence="10">
        <text>[(1-&gt;4)-beta-D-glucosyl]n+m + reduced acceptor + O2 = 4-dehydro-beta-D-glucosyl-[(1-&gt;4)-beta-D-glucosyl]n-1 + [(1-&gt;4)-beta-D-glucosyl]m + acceptor + H2O.</text>
        <dbReference type="EC" id="1.14.99.56"/>
    </reaction>
</comment>
<dbReference type="GO" id="GO:0005576">
    <property type="term" value="C:extracellular region"/>
    <property type="evidence" value="ECO:0007669"/>
    <property type="project" value="UniProtKB-SubCell"/>
</dbReference>
<evidence type="ECO:0000256" key="11">
    <source>
        <dbReference type="SAM" id="SignalP"/>
    </source>
</evidence>
<dbReference type="OrthoDB" id="3496539at2759"/>
<evidence type="ECO:0000313" key="13">
    <source>
        <dbReference type="EMBL" id="OJI79633.1"/>
    </source>
</evidence>
<dbReference type="OMA" id="PKDTPNG"/>
<evidence type="ECO:0000259" key="12">
    <source>
        <dbReference type="PROSITE" id="PS51164"/>
    </source>
</evidence>
<organism evidence="13 14">
    <name type="scientific">Aspergillus tubingensis (strain CBS 134.48)</name>
    <dbReference type="NCBI Taxonomy" id="767770"/>
    <lineage>
        <taxon>Eukaryota</taxon>
        <taxon>Fungi</taxon>
        <taxon>Dikarya</taxon>
        <taxon>Ascomycota</taxon>
        <taxon>Pezizomycotina</taxon>
        <taxon>Eurotiomycetes</taxon>
        <taxon>Eurotiomycetidae</taxon>
        <taxon>Eurotiales</taxon>
        <taxon>Aspergillaceae</taxon>
        <taxon>Aspergillus</taxon>
        <taxon>Aspergillus subgen. Circumdati</taxon>
    </lineage>
</organism>
<dbReference type="InterPro" id="IPR035971">
    <property type="entry name" value="CBD_sf"/>
</dbReference>
<dbReference type="GO" id="GO:0046872">
    <property type="term" value="F:metal ion binding"/>
    <property type="evidence" value="ECO:0007669"/>
    <property type="project" value="UniProtKB-KW"/>
</dbReference>
<dbReference type="PROSITE" id="PS51164">
    <property type="entry name" value="CBM1_2"/>
    <property type="match status" value="1"/>
</dbReference>
<keyword evidence="5 11" id="KW-0732">Signal</keyword>
<keyword evidence="14" id="KW-1185">Reference proteome</keyword>
<comment type="subcellular location">
    <subcellularLocation>
        <location evidence="2 10">Secreted</location>
    </subcellularLocation>
</comment>
<dbReference type="InterPro" id="IPR005103">
    <property type="entry name" value="AA9_LPMO"/>
</dbReference>
<evidence type="ECO:0000313" key="14">
    <source>
        <dbReference type="Proteomes" id="UP000184304"/>
    </source>
</evidence>
<sequence length="349" mass="37083">MKYLPLAVAVTASLAPTASAHYIFSKLVLNGEASADWQYIRETTRSVCYEPTKFTNTFDNLTPNDNDFRCNLGSFSNAAKTDVAEVAAGDTIGMKLFYDTSIAHPGPGQVFMSKAPTGNVQEYEGDGEWFKIWEKTLCNEEGDLTKDAWCTWGMSEFEFQIPAETPAGEYLVRAEHVGLHGAQANEAEFFYSCAQVKVTGSGTGSPSLTYQIPGLYNDSMTLFNGLNLWVDSAEKIQTDILETPIGDDVWNGSGSGSSSAASPSVSSASVASPGTTTAAVHAYVQTPASSSSSSSSSSSNIQSAAASSGNLVSHWGQCGGLNYAGPTECESPCTCVEQNPWYHQCVTSA</sequence>
<keyword evidence="10" id="KW-0624">Polysaccharide degradation</keyword>
<dbReference type="Proteomes" id="UP000184304">
    <property type="component" value="Unassembled WGS sequence"/>
</dbReference>
<dbReference type="SUPFAM" id="SSF57180">
    <property type="entry name" value="Cellulose-binding domain"/>
    <property type="match status" value="1"/>
</dbReference>
<evidence type="ECO:0000256" key="6">
    <source>
        <dbReference type="ARBA" id="ARBA00023002"/>
    </source>
</evidence>
<gene>
    <name evidence="13" type="ORF">ASPTUDRAFT_131827</name>
</gene>
<dbReference type="GO" id="GO:0030245">
    <property type="term" value="P:cellulose catabolic process"/>
    <property type="evidence" value="ECO:0007669"/>
    <property type="project" value="UniProtKB-UniRule"/>
</dbReference>
<dbReference type="VEuPathDB" id="FungiDB:ASPTUDRAFT_131827"/>
<dbReference type="InterPro" id="IPR000254">
    <property type="entry name" value="CBD"/>
</dbReference>
<dbReference type="CDD" id="cd21175">
    <property type="entry name" value="LPMO_AA9"/>
    <property type="match status" value="1"/>
</dbReference>
<dbReference type="GO" id="GO:0004497">
    <property type="term" value="F:monooxygenase activity"/>
    <property type="evidence" value="ECO:0007669"/>
    <property type="project" value="UniProtKB-KW"/>
</dbReference>
<comment type="cofactor">
    <cofactor evidence="1">
        <name>Cu(2+)</name>
        <dbReference type="ChEBI" id="CHEBI:29036"/>
    </cofactor>
</comment>
<dbReference type="PANTHER" id="PTHR33353:SF2">
    <property type="entry name" value="ENDO-BETA-1,4-GLUCANASE D"/>
    <property type="match status" value="1"/>
</dbReference>
<dbReference type="Pfam" id="PF00734">
    <property type="entry name" value="CBM_1"/>
    <property type="match status" value="1"/>
</dbReference>
<dbReference type="EC" id="1.14.99.56" evidence="10"/>
<evidence type="ECO:0000256" key="10">
    <source>
        <dbReference type="RuleBase" id="RU368122"/>
    </source>
</evidence>
<dbReference type="EMBL" id="KV878208">
    <property type="protein sequence ID" value="OJI79633.1"/>
    <property type="molecule type" value="Genomic_DNA"/>
</dbReference>
<comment type="domain">
    <text evidence="10">Has a modular structure: an endo-beta-1,4-glucanase catalytic module at the N-terminus, a linker rich in serines and threonines, and a C-terminal carbohydrate-binding module (CBM).</text>
</comment>
<accession>A0A1L9MRF2</accession>
<evidence type="ECO:0000256" key="5">
    <source>
        <dbReference type="ARBA" id="ARBA00022729"/>
    </source>
</evidence>
<evidence type="ECO:0000256" key="1">
    <source>
        <dbReference type="ARBA" id="ARBA00001973"/>
    </source>
</evidence>
<dbReference type="PANTHER" id="PTHR33353">
    <property type="entry name" value="PUTATIVE (AFU_ORTHOLOGUE AFUA_1G12560)-RELATED"/>
    <property type="match status" value="1"/>
</dbReference>
<evidence type="ECO:0000256" key="3">
    <source>
        <dbReference type="ARBA" id="ARBA00022525"/>
    </source>
</evidence>
<evidence type="ECO:0000256" key="7">
    <source>
        <dbReference type="ARBA" id="ARBA00023008"/>
    </source>
</evidence>
<dbReference type="GO" id="GO:0008810">
    <property type="term" value="F:cellulase activity"/>
    <property type="evidence" value="ECO:0007669"/>
    <property type="project" value="UniProtKB-UniRule"/>
</dbReference>
<feature type="domain" description="CBM1" evidence="12">
    <location>
        <begin position="310"/>
        <end position="346"/>
    </location>
</feature>
<dbReference type="Gene3D" id="2.70.50.70">
    <property type="match status" value="1"/>
</dbReference>
<keyword evidence="7" id="KW-0186">Copper</keyword>
<keyword evidence="6" id="KW-0560">Oxidoreductase</keyword>
<dbReference type="PROSITE" id="PS00562">
    <property type="entry name" value="CBM1_1"/>
    <property type="match status" value="1"/>
</dbReference>
<keyword evidence="3 10" id="KW-0964">Secreted</keyword>
<dbReference type="AlphaFoldDB" id="A0A1L9MRF2"/>
<keyword evidence="8" id="KW-0503">Monooxygenase</keyword>
<dbReference type="SMART" id="SM00236">
    <property type="entry name" value="fCBD"/>
    <property type="match status" value="1"/>
</dbReference>
<comment type="function">
    <text evidence="10">Lytic polysaccharide monooxygenase (LMPO) that depolymerizes crystalline and amorphous polysaccharides via the oxidation of scissile alpha- or beta-(1-4)-glycosidic bonds, yielding C1 and/or C4 oxidation products. Catalysis by LPMOs requires the reduction of the active-site copper from Cu(II) to Cu(I) by a reducing agent and H(2)O(2) or O(2) as a cosubstrate.</text>
</comment>
<feature type="signal peptide" evidence="11">
    <location>
        <begin position="1"/>
        <end position="20"/>
    </location>
</feature>
<dbReference type="Pfam" id="PF03443">
    <property type="entry name" value="AA9"/>
    <property type="match status" value="1"/>
</dbReference>